<dbReference type="PANTHER" id="PTHR39218">
    <property type="entry name" value="OXIDOREDUCTASE 14 KDA SUBUNIT, PUTATIVE (AFU_ORTHOLOGUE AFUA_1G12110)-RELATED"/>
    <property type="match status" value="1"/>
</dbReference>
<dbReference type="EMBL" id="ML119054">
    <property type="protein sequence ID" value="ROT38920.1"/>
    <property type="molecule type" value="Genomic_DNA"/>
</dbReference>
<dbReference type="STRING" id="1314773.A0A3N2PWM5"/>
<reference evidence="1 2" key="1">
    <citation type="journal article" date="2018" name="Mol. Ecol.">
        <title>The obligate alkalophilic soda-lake fungus Sodiomyces alkalinus has shifted to a protein diet.</title>
        <authorList>
            <person name="Grum-Grzhimaylo A.A."/>
            <person name="Falkoski D.L."/>
            <person name="van den Heuvel J."/>
            <person name="Valero-Jimenez C.A."/>
            <person name="Min B."/>
            <person name="Choi I.G."/>
            <person name="Lipzen A."/>
            <person name="Daum C.G."/>
            <person name="Aanen D.K."/>
            <person name="Tsang A."/>
            <person name="Henrissat B."/>
            <person name="Bilanenko E.N."/>
            <person name="de Vries R.P."/>
            <person name="van Kan J.A.L."/>
            <person name="Grigoriev I.V."/>
            <person name="Debets A.J.M."/>
        </authorList>
    </citation>
    <scope>NUCLEOTIDE SEQUENCE [LARGE SCALE GENOMIC DNA]</scope>
    <source>
        <strain evidence="1 2">F11</strain>
    </source>
</reference>
<gene>
    <name evidence="1" type="ORF">SODALDRAFT_358749</name>
</gene>
<proteinExistence type="predicted"/>
<evidence type="ECO:0000313" key="2">
    <source>
        <dbReference type="Proteomes" id="UP000272025"/>
    </source>
</evidence>
<evidence type="ECO:0008006" key="3">
    <source>
        <dbReference type="Google" id="ProtNLM"/>
    </source>
</evidence>
<protein>
    <recommendedName>
        <fullName evidence="3">NADH2 dehydrogenase 14K chain</fullName>
    </recommendedName>
</protein>
<dbReference type="Proteomes" id="UP000272025">
    <property type="component" value="Unassembled WGS sequence"/>
</dbReference>
<dbReference type="OrthoDB" id="2141050at2759"/>
<dbReference type="PANTHER" id="PTHR39218:SF1">
    <property type="entry name" value="OXIDOREDUCTASE 14 KDA SUBUNIT, PUTATIVE (AFU_ORTHOLOGUE AFUA_1G12110)-RELATED"/>
    <property type="match status" value="1"/>
</dbReference>
<evidence type="ECO:0000313" key="1">
    <source>
        <dbReference type="EMBL" id="ROT38920.1"/>
    </source>
</evidence>
<organism evidence="1 2">
    <name type="scientific">Sodiomyces alkalinus (strain CBS 110278 / VKM F-3762 / F11)</name>
    <name type="common">Alkaliphilic filamentous fungus</name>
    <dbReference type="NCBI Taxonomy" id="1314773"/>
    <lineage>
        <taxon>Eukaryota</taxon>
        <taxon>Fungi</taxon>
        <taxon>Dikarya</taxon>
        <taxon>Ascomycota</taxon>
        <taxon>Pezizomycotina</taxon>
        <taxon>Sordariomycetes</taxon>
        <taxon>Hypocreomycetidae</taxon>
        <taxon>Glomerellales</taxon>
        <taxon>Plectosphaerellaceae</taxon>
        <taxon>Sodiomyces</taxon>
    </lineage>
</organism>
<dbReference type="AlphaFoldDB" id="A0A3N2PWM5"/>
<sequence length="170" mass="18766">MVFGNKDEKFLRCTVGNGGHRTIAARKLTRATDHRARNHSYNFSGQPFPETRLWTPRPAIPASTLAILTSPVVCRPQPLTHDGLPDSLLTTSFAVRFWQMGIEMRPFFTLKTFWAYPAYAAGGGAFGYWLQGVDERQAATLNERKAVLLEKRARKAAKDAEAASATVAAA</sequence>
<keyword evidence="2" id="KW-1185">Reference proteome</keyword>
<accession>A0A3N2PWM5</accession>
<dbReference type="RefSeq" id="XP_028466726.1">
    <property type="nucleotide sequence ID" value="XM_028614119.1"/>
</dbReference>
<name>A0A3N2PWM5_SODAK</name>
<dbReference type="GeneID" id="39582597"/>